<keyword evidence="2" id="KW-0732">Signal</keyword>
<dbReference type="KEGG" id="dcb:C3Y92_13875"/>
<dbReference type="RefSeq" id="WP_129353560.1">
    <property type="nucleotide sequence ID" value="NZ_CP026538.1"/>
</dbReference>
<feature type="compositionally biased region" description="Pro residues" evidence="1">
    <location>
        <begin position="54"/>
        <end position="63"/>
    </location>
</feature>
<feature type="chain" id="PRO_5020929706" description="Collagen-like protein" evidence="2">
    <location>
        <begin position="44"/>
        <end position="202"/>
    </location>
</feature>
<name>A0A4P6HM48_9BACT</name>
<feature type="compositionally biased region" description="Basic and acidic residues" evidence="1">
    <location>
        <begin position="65"/>
        <end position="91"/>
    </location>
</feature>
<accession>A0A4P6HM48</accession>
<reference evidence="3 4" key="1">
    <citation type="submission" date="2018-02" db="EMBL/GenBank/DDBJ databases">
        <title>Genome sequence of Desulfovibrio carbinolicus DSM 3852.</title>
        <authorList>
            <person name="Wilbanks E."/>
            <person name="Skennerton C.T."/>
            <person name="Orphan V.J."/>
        </authorList>
    </citation>
    <scope>NUCLEOTIDE SEQUENCE [LARGE SCALE GENOMIC DNA]</scope>
    <source>
        <strain evidence="3 4">DSM 3852</strain>
    </source>
</reference>
<keyword evidence="4" id="KW-1185">Reference proteome</keyword>
<organism evidence="3 4">
    <name type="scientific">Solidesulfovibrio carbinolicus</name>
    <dbReference type="NCBI Taxonomy" id="296842"/>
    <lineage>
        <taxon>Bacteria</taxon>
        <taxon>Pseudomonadati</taxon>
        <taxon>Thermodesulfobacteriota</taxon>
        <taxon>Desulfovibrionia</taxon>
        <taxon>Desulfovibrionales</taxon>
        <taxon>Desulfovibrionaceae</taxon>
        <taxon>Solidesulfovibrio</taxon>
    </lineage>
</organism>
<sequence>MKTRHASRFADGVQGNAAPRRSPATLLAAALALAVALPGPVLADGGPSGQSPAYGPPPEPPSPSDWDRDDAPRRDTRIGTIDHGKLGRDDDGNVTMQVGPRPKKDQGQSQAGPFYIYPQIGMPPGPYGQQPGSPGQQPPGRQGQPGQYGPPGQQGPYGQYGQPGQGQHPGQPGQGGQPPQGQSGGPGSQGNPWNQWNQAGQP</sequence>
<proteinExistence type="predicted"/>
<dbReference type="OrthoDB" id="5461412at2"/>
<evidence type="ECO:0000313" key="4">
    <source>
        <dbReference type="Proteomes" id="UP000293296"/>
    </source>
</evidence>
<feature type="compositionally biased region" description="Gly residues" evidence="1">
    <location>
        <begin position="172"/>
        <end position="188"/>
    </location>
</feature>
<evidence type="ECO:0000256" key="2">
    <source>
        <dbReference type="SAM" id="SignalP"/>
    </source>
</evidence>
<dbReference type="Proteomes" id="UP000293296">
    <property type="component" value="Chromosome"/>
</dbReference>
<feature type="signal peptide" evidence="2">
    <location>
        <begin position="1"/>
        <end position="43"/>
    </location>
</feature>
<evidence type="ECO:0000313" key="3">
    <source>
        <dbReference type="EMBL" id="QAZ68251.1"/>
    </source>
</evidence>
<gene>
    <name evidence="3" type="ORF">C3Y92_13875</name>
</gene>
<feature type="region of interest" description="Disordered" evidence="1">
    <location>
        <begin position="39"/>
        <end position="202"/>
    </location>
</feature>
<dbReference type="EMBL" id="CP026538">
    <property type="protein sequence ID" value="QAZ68251.1"/>
    <property type="molecule type" value="Genomic_DNA"/>
</dbReference>
<protein>
    <recommendedName>
        <fullName evidence="5">Collagen-like protein</fullName>
    </recommendedName>
</protein>
<feature type="region of interest" description="Disordered" evidence="1">
    <location>
        <begin position="1"/>
        <end position="20"/>
    </location>
</feature>
<feature type="compositionally biased region" description="Polar residues" evidence="1">
    <location>
        <begin position="191"/>
        <end position="202"/>
    </location>
</feature>
<evidence type="ECO:0008006" key="5">
    <source>
        <dbReference type="Google" id="ProtNLM"/>
    </source>
</evidence>
<feature type="compositionally biased region" description="Low complexity" evidence="1">
    <location>
        <begin position="127"/>
        <end position="171"/>
    </location>
</feature>
<evidence type="ECO:0000256" key="1">
    <source>
        <dbReference type="SAM" id="MobiDB-lite"/>
    </source>
</evidence>
<dbReference type="AlphaFoldDB" id="A0A4P6HM48"/>